<reference evidence="2 3" key="1">
    <citation type="submission" date="2020-04" db="EMBL/GenBank/DDBJ databases">
        <title>Genome-Wide Identification of 5-Methylcytosine Sites in Bacterial Genomes By High-Throughput Sequencing of MspJI Restriction Fragments.</title>
        <authorList>
            <person name="Wu V."/>
        </authorList>
    </citation>
    <scope>NUCLEOTIDE SEQUENCE [LARGE SCALE GENOMIC DNA]</scope>
    <source>
        <strain evidence="2 3">S2</strain>
    </source>
</reference>
<dbReference type="GO" id="GO:0030435">
    <property type="term" value="P:sporulation resulting in formation of a cellular spore"/>
    <property type="evidence" value="ECO:0007669"/>
    <property type="project" value="InterPro"/>
</dbReference>
<feature type="domain" description="Sporulation stage II protein D amidase enhancer LytB N-terminal" evidence="1">
    <location>
        <begin position="127"/>
        <end position="208"/>
    </location>
</feature>
<evidence type="ECO:0000313" key="2">
    <source>
        <dbReference type="EMBL" id="QIZ05609.1"/>
    </source>
</evidence>
<dbReference type="NCBIfam" id="TIGR02669">
    <property type="entry name" value="SpoIID_LytB"/>
    <property type="match status" value="1"/>
</dbReference>
<evidence type="ECO:0000259" key="1">
    <source>
        <dbReference type="Pfam" id="PF08486"/>
    </source>
</evidence>
<organism evidence="2 3">
    <name type="scientific">Priestia megaterium</name>
    <name type="common">Bacillus megaterium</name>
    <dbReference type="NCBI Taxonomy" id="1404"/>
    <lineage>
        <taxon>Bacteria</taxon>
        <taxon>Bacillati</taxon>
        <taxon>Bacillota</taxon>
        <taxon>Bacilli</taxon>
        <taxon>Bacillales</taxon>
        <taxon>Bacillaceae</taxon>
        <taxon>Priestia</taxon>
    </lineage>
</organism>
<dbReference type="Proteomes" id="UP000501868">
    <property type="component" value="Chromosome"/>
</dbReference>
<dbReference type="Pfam" id="PF08486">
    <property type="entry name" value="SpoIID"/>
    <property type="match status" value="1"/>
</dbReference>
<dbReference type="InterPro" id="IPR051922">
    <property type="entry name" value="Bact_Sporulation_Assoc"/>
</dbReference>
<protein>
    <submittedName>
        <fullName evidence="2">SpoIID/LytB domain-containing protein</fullName>
    </submittedName>
</protein>
<dbReference type="AlphaFoldDB" id="A0A6H1NWF0"/>
<dbReference type="EMBL" id="CP051128">
    <property type="protein sequence ID" value="QIZ05609.1"/>
    <property type="molecule type" value="Genomic_DNA"/>
</dbReference>
<reference evidence="2 3" key="2">
    <citation type="submission" date="2020-04" db="EMBL/GenBank/DDBJ databases">
        <authorList>
            <person name="Fomenkov A."/>
            <person name="Anton B.P."/>
            <person name="Roberts R.J."/>
        </authorList>
    </citation>
    <scope>NUCLEOTIDE SEQUENCE [LARGE SCALE GENOMIC DNA]</scope>
    <source>
        <strain evidence="2 3">S2</strain>
    </source>
</reference>
<sequence length="433" mass="48283">MRKFFIFMIVTFVFLGIVPSYKEAAAIDAEPNTQVKLVNFLGNESSVSLKIKGSYYLNGNSSNLLSANKSYTVKVENGNLCLYDGNTILASGAEISITPVHHIDHAFINDREYTGSFRFTVENNQFVRPINTINLEDYVKGVVPFEMYGSWPIEALKAQAVAARTYAYYRLNKTINDTTSYQVYGGVTSQNRNTSDAVDATDGELLTYNGNVIDAVFSASNGGITENKFNSWNSSTFPYFKVQTDEFDTTITWNATLHKKQIDYNSLDLKNPDSWWNSTNEIDANYTSNIKKWMMNHLPGLSNKQIKIVSIPKVAFSAPTESGRFSLGELSLEFFVKDEFNPNGELDLQTTSIGNELAGNIRAIISSKDLKSNLFTINETPDAYLFSGFGNGHGVGLSQYGAYYRAKAGILYKDILSFYYPGTALVKQYESPT</sequence>
<dbReference type="InterPro" id="IPR013693">
    <property type="entry name" value="SpoIID/LytB_N"/>
</dbReference>
<name>A0A6H1NWF0_PRIMG</name>
<dbReference type="InterPro" id="IPR013486">
    <property type="entry name" value="SpoIID/LytB"/>
</dbReference>
<gene>
    <name evidence="2" type="ORF">HFZ78_01665</name>
</gene>
<proteinExistence type="predicted"/>
<dbReference type="PANTHER" id="PTHR30032">
    <property type="entry name" value="N-ACETYLMURAMOYL-L-ALANINE AMIDASE-RELATED"/>
    <property type="match status" value="1"/>
</dbReference>
<dbReference type="PANTHER" id="PTHR30032:SF4">
    <property type="entry name" value="AMIDASE ENHANCER"/>
    <property type="match status" value="1"/>
</dbReference>
<evidence type="ECO:0000313" key="3">
    <source>
        <dbReference type="Proteomes" id="UP000501868"/>
    </source>
</evidence>
<dbReference type="GO" id="GO:0030288">
    <property type="term" value="C:outer membrane-bounded periplasmic space"/>
    <property type="evidence" value="ECO:0007669"/>
    <property type="project" value="TreeGrafter"/>
</dbReference>
<accession>A0A6H1NWF0</accession>